<comment type="subcellular location">
    <subcellularLocation>
        <location evidence="9">Cytoplasm</location>
    </subcellularLocation>
</comment>
<comment type="subunit">
    <text evidence="9">Homodimer.</text>
</comment>
<feature type="site" description="Important for dimerization" evidence="9">
    <location>
        <position position="270"/>
    </location>
</feature>
<feature type="binding site" evidence="9">
    <location>
        <begin position="210"/>
        <end position="211"/>
    </location>
    <ligand>
        <name>substrate</name>
    </ligand>
</feature>
<name>A0A370DCK2_9GAMM</name>
<dbReference type="GO" id="GO:0009089">
    <property type="term" value="P:lysine biosynthetic process via diaminopimelate"/>
    <property type="evidence" value="ECO:0007669"/>
    <property type="project" value="UniProtKB-UniRule"/>
</dbReference>
<proteinExistence type="inferred from homology"/>
<reference evidence="11 12" key="1">
    <citation type="journal article" date="2018" name="ISME J.">
        <title>Endosymbiont genomes yield clues of tubeworm success.</title>
        <authorList>
            <person name="Li Y."/>
            <person name="Liles M.R."/>
            <person name="Halanych K.M."/>
        </authorList>
    </citation>
    <scope>NUCLEOTIDE SEQUENCE [LARGE SCALE GENOMIC DNA]</scope>
    <source>
        <strain evidence="11">A1464</strain>
    </source>
</reference>
<comment type="similarity">
    <text evidence="2 9">Belongs to the diaminopimelate epimerase family.</text>
</comment>
<evidence type="ECO:0000256" key="8">
    <source>
        <dbReference type="ARBA" id="ARBA00051712"/>
    </source>
</evidence>
<dbReference type="PANTHER" id="PTHR31689:SF0">
    <property type="entry name" value="DIAMINOPIMELATE EPIMERASE"/>
    <property type="match status" value="1"/>
</dbReference>
<dbReference type="PROSITE" id="PS01326">
    <property type="entry name" value="DAP_EPIMERASE"/>
    <property type="match status" value="1"/>
</dbReference>
<organism evidence="11 12">
    <name type="scientific">endosymbiont of Galathealinum brachiosum</name>
    <dbReference type="NCBI Taxonomy" id="2200906"/>
    <lineage>
        <taxon>Bacteria</taxon>
        <taxon>Pseudomonadati</taxon>
        <taxon>Pseudomonadota</taxon>
        <taxon>Gammaproteobacteria</taxon>
        <taxon>sulfur-oxidizing symbionts</taxon>
    </lineage>
</organism>
<keyword evidence="4 9" id="KW-0963">Cytoplasm</keyword>
<protein>
    <recommendedName>
        <fullName evidence="3 9">Diaminopimelate epimerase</fullName>
        <shortName evidence="9">DAP epimerase</shortName>
        <ecNumber evidence="3 9">5.1.1.7</ecNumber>
    </recommendedName>
    <alternativeName>
        <fullName evidence="9">PLP-independent amino acid racemase</fullName>
    </alternativeName>
</protein>
<evidence type="ECO:0000313" key="11">
    <source>
        <dbReference type="EMBL" id="RDH82615.1"/>
    </source>
</evidence>
<comment type="pathway">
    <text evidence="1 9">Amino-acid biosynthesis; L-lysine biosynthesis via DAP pathway; DL-2,6-diaminopimelate from LL-2,6-diaminopimelate: step 1/1.</text>
</comment>
<dbReference type="PANTHER" id="PTHR31689">
    <property type="entry name" value="DIAMINOPIMELATE EPIMERASE, CHLOROPLASTIC"/>
    <property type="match status" value="1"/>
</dbReference>
<keyword evidence="7 9" id="KW-0413">Isomerase</keyword>
<dbReference type="UniPathway" id="UPA00034">
    <property type="reaction ID" value="UER00025"/>
</dbReference>
<evidence type="ECO:0000256" key="4">
    <source>
        <dbReference type="ARBA" id="ARBA00022490"/>
    </source>
</evidence>
<evidence type="ECO:0000256" key="7">
    <source>
        <dbReference type="ARBA" id="ARBA00023235"/>
    </source>
</evidence>
<dbReference type="FunFam" id="3.10.310.10:FF:000001">
    <property type="entry name" value="Diaminopimelate epimerase"/>
    <property type="match status" value="1"/>
</dbReference>
<dbReference type="GO" id="GO:0005829">
    <property type="term" value="C:cytosol"/>
    <property type="evidence" value="ECO:0007669"/>
    <property type="project" value="TreeGrafter"/>
</dbReference>
<feature type="binding site" evidence="9">
    <location>
        <begin position="220"/>
        <end position="221"/>
    </location>
    <ligand>
        <name>substrate</name>
    </ligand>
</feature>
<feature type="binding site" evidence="9">
    <location>
        <position position="192"/>
    </location>
    <ligand>
        <name>substrate</name>
    </ligand>
</feature>
<gene>
    <name evidence="9" type="primary">dapF</name>
    <name evidence="11" type="ORF">DIZ80_10045</name>
</gene>
<evidence type="ECO:0000256" key="9">
    <source>
        <dbReference type="HAMAP-Rule" id="MF_00197"/>
    </source>
</evidence>
<dbReference type="EMBL" id="QFXC01000011">
    <property type="protein sequence ID" value="RDH82615.1"/>
    <property type="molecule type" value="Genomic_DNA"/>
</dbReference>
<dbReference type="EC" id="5.1.1.7" evidence="3 9"/>
<dbReference type="InterPro" id="IPR018510">
    <property type="entry name" value="DAP_epimerase_AS"/>
</dbReference>
<feature type="binding site" evidence="9">
    <location>
        <position position="66"/>
    </location>
    <ligand>
        <name>substrate</name>
    </ligand>
</feature>
<comment type="function">
    <text evidence="9">Catalyzes the stereoinversion of LL-2,6-diaminopimelate (L,L-DAP) to meso-diaminopimelate (meso-DAP), a precursor of L-lysine and an essential component of the bacterial peptidoglycan.</text>
</comment>
<evidence type="ECO:0000256" key="10">
    <source>
        <dbReference type="PROSITE-ProRule" id="PRU10125"/>
    </source>
</evidence>
<dbReference type="SUPFAM" id="SSF54506">
    <property type="entry name" value="Diaminopimelate epimerase-like"/>
    <property type="match status" value="1"/>
</dbReference>
<dbReference type="InterPro" id="IPR001653">
    <property type="entry name" value="DAP_epimerase_DapF"/>
</dbReference>
<evidence type="ECO:0000256" key="5">
    <source>
        <dbReference type="ARBA" id="ARBA00022605"/>
    </source>
</evidence>
<evidence type="ECO:0000256" key="1">
    <source>
        <dbReference type="ARBA" id="ARBA00005196"/>
    </source>
</evidence>
<feature type="active site" description="Proton acceptor" evidence="9">
    <location>
        <position position="219"/>
    </location>
</feature>
<dbReference type="Proteomes" id="UP000254266">
    <property type="component" value="Unassembled WGS sequence"/>
</dbReference>
<feature type="binding site" evidence="9">
    <location>
        <position position="13"/>
    </location>
    <ligand>
        <name>substrate</name>
    </ligand>
</feature>
<keyword evidence="6 9" id="KW-0457">Lysine biosynthesis</keyword>
<keyword evidence="5 9" id="KW-0028">Amino-acid biosynthesis</keyword>
<evidence type="ECO:0000256" key="3">
    <source>
        <dbReference type="ARBA" id="ARBA00013080"/>
    </source>
</evidence>
<sequence length="276" mass="29600">MDIQFTKMHGLGNDFVVIDGINQDVNLTSEQIRFIADRRFGVGCDQLLLVEKPQAAQAEFRYRIFNADGGEVEQCGNGARCFAKFVIDKGLTVNREIPVETSSGLIVLVLESNGEITVNMGVPGFEPESLPFISDIQAAEYDLQTSAGCLSIAAVSMGNPHAVLEVESVDDAPVEALGSEIENHPRFPKRVNVGFMQVVSSNSIRLRVYERGAAETLACGTGACAAVAAGRLQGKLAESVKVSLPGGELVIRWAGKNEPLYMTGPATHVFEGKISL</sequence>
<comment type="catalytic activity">
    <reaction evidence="8 9">
        <text>(2S,6S)-2,6-diaminopimelate = meso-2,6-diaminopimelate</text>
        <dbReference type="Rhea" id="RHEA:15393"/>
        <dbReference type="ChEBI" id="CHEBI:57609"/>
        <dbReference type="ChEBI" id="CHEBI:57791"/>
        <dbReference type="EC" id="5.1.1.7"/>
    </reaction>
</comment>
<feature type="binding site" evidence="9">
    <location>
        <begin position="76"/>
        <end position="77"/>
    </location>
    <ligand>
        <name>substrate</name>
    </ligand>
</feature>
<feature type="site" description="Could be important to modulate the pK values of the two catalytic cysteine residues" evidence="9">
    <location>
        <position position="210"/>
    </location>
</feature>
<feature type="active site" description="Proton donor" evidence="9">
    <location>
        <position position="75"/>
    </location>
</feature>
<evidence type="ECO:0000256" key="2">
    <source>
        <dbReference type="ARBA" id="ARBA00010219"/>
    </source>
</evidence>
<accession>A0A370DCK2</accession>
<feature type="active site" evidence="10">
    <location>
        <position position="75"/>
    </location>
</feature>
<feature type="binding site" evidence="9">
    <location>
        <position position="159"/>
    </location>
    <ligand>
        <name>substrate</name>
    </ligand>
</feature>
<dbReference type="HAMAP" id="MF_00197">
    <property type="entry name" value="DAP_epimerase"/>
    <property type="match status" value="1"/>
</dbReference>
<evidence type="ECO:0000313" key="12">
    <source>
        <dbReference type="Proteomes" id="UP000254266"/>
    </source>
</evidence>
<feature type="site" description="Could be important to modulate the pK values of the two catalytic cysteine residues" evidence="9">
    <location>
        <position position="161"/>
    </location>
</feature>
<dbReference type="Gene3D" id="3.10.310.10">
    <property type="entry name" value="Diaminopimelate Epimerase, Chain A, domain 1"/>
    <property type="match status" value="2"/>
</dbReference>
<comment type="caution">
    <text evidence="11">The sequence shown here is derived from an EMBL/GenBank/DDBJ whole genome shotgun (WGS) entry which is preliminary data.</text>
</comment>
<evidence type="ECO:0000256" key="6">
    <source>
        <dbReference type="ARBA" id="ARBA00023154"/>
    </source>
</evidence>
<dbReference type="GO" id="GO:0008837">
    <property type="term" value="F:diaminopimelate epimerase activity"/>
    <property type="evidence" value="ECO:0007669"/>
    <property type="project" value="UniProtKB-UniRule"/>
</dbReference>
<keyword evidence="12" id="KW-1185">Reference proteome</keyword>
<dbReference type="NCBIfam" id="TIGR00652">
    <property type="entry name" value="DapF"/>
    <property type="match status" value="1"/>
</dbReference>
<dbReference type="AlphaFoldDB" id="A0A370DCK2"/>
<feature type="binding site" evidence="9">
    <location>
        <position position="46"/>
    </location>
    <ligand>
        <name>substrate</name>
    </ligand>
</feature>
<dbReference type="Pfam" id="PF01678">
    <property type="entry name" value="DAP_epimerase"/>
    <property type="match status" value="2"/>
</dbReference>